<reference evidence="1" key="1">
    <citation type="journal article" date="2023" name="G3 (Bethesda)">
        <title>A reference genome for the long-term kleptoplast-retaining sea slug Elysia crispata morphotype clarki.</title>
        <authorList>
            <person name="Eastman K.E."/>
            <person name="Pendleton A.L."/>
            <person name="Shaikh M.A."/>
            <person name="Suttiyut T."/>
            <person name="Ogas R."/>
            <person name="Tomko P."/>
            <person name="Gavelis G."/>
            <person name="Widhalm J.R."/>
            <person name="Wisecaver J.H."/>
        </authorList>
    </citation>
    <scope>NUCLEOTIDE SEQUENCE</scope>
    <source>
        <strain evidence="1">ECLA1</strain>
    </source>
</reference>
<keyword evidence="2" id="KW-1185">Reference proteome</keyword>
<dbReference type="AlphaFoldDB" id="A0AAE1DI11"/>
<gene>
    <name evidence="1" type="ORF">RRG08_038729</name>
</gene>
<proteinExistence type="predicted"/>
<dbReference type="Proteomes" id="UP001283361">
    <property type="component" value="Unassembled WGS sequence"/>
</dbReference>
<organism evidence="1 2">
    <name type="scientific">Elysia crispata</name>
    <name type="common">lettuce slug</name>
    <dbReference type="NCBI Taxonomy" id="231223"/>
    <lineage>
        <taxon>Eukaryota</taxon>
        <taxon>Metazoa</taxon>
        <taxon>Spiralia</taxon>
        <taxon>Lophotrochozoa</taxon>
        <taxon>Mollusca</taxon>
        <taxon>Gastropoda</taxon>
        <taxon>Heterobranchia</taxon>
        <taxon>Euthyneura</taxon>
        <taxon>Panpulmonata</taxon>
        <taxon>Sacoglossa</taxon>
        <taxon>Placobranchoidea</taxon>
        <taxon>Plakobranchidae</taxon>
        <taxon>Elysia</taxon>
    </lineage>
</organism>
<protein>
    <submittedName>
        <fullName evidence="1">Uncharacterized protein</fullName>
    </submittedName>
</protein>
<dbReference type="EMBL" id="JAWDGP010003865">
    <property type="protein sequence ID" value="KAK3770218.1"/>
    <property type="molecule type" value="Genomic_DNA"/>
</dbReference>
<comment type="caution">
    <text evidence="1">The sequence shown here is derived from an EMBL/GenBank/DDBJ whole genome shotgun (WGS) entry which is preliminary data.</text>
</comment>
<evidence type="ECO:0000313" key="2">
    <source>
        <dbReference type="Proteomes" id="UP001283361"/>
    </source>
</evidence>
<name>A0AAE1DI11_9GAST</name>
<evidence type="ECO:0000313" key="1">
    <source>
        <dbReference type="EMBL" id="KAK3770218.1"/>
    </source>
</evidence>
<sequence length="160" mass="18546">MITAEDIGRPHSELLSQLRSERQKGARRNCSPVLALPTTAADERRERLENFWPFLARKAERHAVRSLGRLENFRTSLKRLRAGRRVERTADEFCSECCKNSSALLVILARPSHRLRFLSGNIPEPCALVPWKNPKFEAIFLPRPMKKLSQHMRLREESCQ</sequence>
<accession>A0AAE1DI11</accession>